<dbReference type="Proteomes" id="UP000503447">
    <property type="component" value="Chromosome"/>
</dbReference>
<dbReference type="EMBL" id="CP053452">
    <property type="protein sequence ID" value="QJW95493.1"/>
    <property type="molecule type" value="Genomic_DNA"/>
</dbReference>
<dbReference type="KEGG" id="ftj:FTUN_3042"/>
<feature type="coiled-coil region" evidence="1">
    <location>
        <begin position="93"/>
        <end position="162"/>
    </location>
</feature>
<sequence>MRVRHKPPTLVSMWMLDVFCCALGCVTLLFLLNSRMATDAVQANRTALLDLESTDKRLAAALTSLESTRLQLTGEVQERGTLAARVTELEGVRLRLTDEARTASEQLKLARTEREETAAKLARARDDAKVAQARLDATQLALNAAEKKSDATAKELATARAQSADADDLLKKRQKDIDALAKKDAASATQVDSLQRLVRAKDDERLALETRLAATRKELTDADARLRAAQKDFDAQLAAAKAAAKAAAEELAAAKAAAKAAAEEVASAKTGAAKTGEQLAAAQAQIKDLSKKVDDANVNIVDLQGDKAKLADKFNRLQRDADARFAGIAMTGKRAVFLVDMSGSMGKRDLSSLDETKWPLVVETVCKVMRSIPTLEQYQAIVFSSEANWVFGTGEWQPFAGEKSVEAVSAALLKVKPKDDTNMYAALDKAFSLRAGGLDTIYLFSDGLPTSGPGLTRAQQTANPPLSEPELGVILGKHIRETLTRTWNRPLPTQARVRINSVGFYFDSPDVGAFLWSLSRENDGSFVGMSRP</sequence>
<evidence type="ECO:0000313" key="4">
    <source>
        <dbReference type="Proteomes" id="UP000503447"/>
    </source>
</evidence>
<gene>
    <name evidence="3" type="ORF">FTUN_3042</name>
</gene>
<name>A0A6M5YQB8_9BACT</name>
<protein>
    <recommendedName>
        <fullName evidence="2">VWFA domain-containing protein</fullName>
    </recommendedName>
</protein>
<feature type="coiled-coil region" evidence="1">
    <location>
        <begin position="212"/>
        <end position="320"/>
    </location>
</feature>
<evidence type="ECO:0000256" key="1">
    <source>
        <dbReference type="SAM" id="Coils"/>
    </source>
</evidence>
<dbReference type="SMART" id="SM00327">
    <property type="entry name" value="VWA"/>
    <property type="match status" value="1"/>
</dbReference>
<feature type="domain" description="VWFA" evidence="2">
    <location>
        <begin position="332"/>
        <end position="516"/>
    </location>
</feature>
<dbReference type="InterPro" id="IPR002035">
    <property type="entry name" value="VWF_A"/>
</dbReference>
<keyword evidence="1" id="KW-0175">Coiled coil</keyword>
<organism evidence="3 4">
    <name type="scientific">Frigoriglobus tundricola</name>
    <dbReference type="NCBI Taxonomy" id="2774151"/>
    <lineage>
        <taxon>Bacteria</taxon>
        <taxon>Pseudomonadati</taxon>
        <taxon>Planctomycetota</taxon>
        <taxon>Planctomycetia</taxon>
        <taxon>Gemmatales</taxon>
        <taxon>Gemmataceae</taxon>
        <taxon>Frigoriglobus</taxon>
    </lineage>
</organism>
<reference evidence="4" key="1">
    <citation type="submission" date="2020-05" db="EMBL/GenBank/DDBJ databases">
        <title>Frigoriglobus tundricola gen. nov., sp. nov., a psychrotolerant cellulolytic planctomycete of the family Gemmataceae with two divergent copies of 16S rRNA gene.</title>
        <authorList>
            <person name="Kulichevskaya I.S."/>
            <person name="Ivanova A.A."/>
            <person name="Naumoff D.G."/>
            <person name="Beletsky A.V."/>
            <person name="Rijpstra W.I.C."/>
            <person name="Sinninghe Damste J.S."/>
            <person name="Mardanov A.V."/>
            <person name="Ravin N.V."/>
            <person name="Dedysh S.N."/>
        </authorList>
    </citation>
    <scope>NUCLEOTIDE SEQUENCE [LARGE SCALE GENOMIC DNA]</scope>
    <source>
        <strain evidence="4">PL17</strain>
    </source>
</reference>
<evidence type="ECO:0000259" key="2">
    <source>
        <dbReference type="SMART" id="SM00327"/>
    </source>
</evidence>
<proteinExistence type="predicted"/>
<dbReference type="InterPro" id="IPR036465">
    <property type="entry name" value="vWFA_dom_sf"/>
</dbReference>
<accession>A0A6M5YQB8</accession>
<dbReference type="SUPFAM" id="SSF53300">
    <property type="entry name" value="vWA-like"/>
    <property type="match status" value="1"/>
</dbReference>
<evidence type="ECO:0000313" key="3">
    <source>
        <dbReference type="EMBL" id="QJW95493.1"/>
    </source>
</evidence>
<dbReference type="RefSeq" id="WP_171471262.1">
    <property type="nucleotide sequence ID" value="NZ_CP053452.2"/>
</dbReference>
<keyword evidence="4" id="KW-1185">Reference proteome</keyword>
<dbReference type="Pfam" id="PF13519">
    <property type="entry name" value="VWA_2"/>
    <property type="match status" value="1"/>
</dbReference>
<dbReference type="AlphaFoldDB" id="A0A6M5YQB8"/>
<dbReference type="Gene3D" id="3.40.50.410">
    <property type="entry name" value="von Willebrand factor, type A domain"/>
    <property type="match status" value="1"/>
</dbReference>